<evidence type="ECO:0000256" key="3">
    <source>
        <dbReference type="RuleBase" id="RU003457"/>
    </source>
</evidence>
<dbReference type="OrthoDB" id="9780903at2"/>
<feature type="binding site" evidence="2">
    <location>
        <position position="114"/>
    </location>
    <ligand>
        <name>Fe cation</name>
        <dbReference type="ChEBI" id="CHEBI:24875"/>
    </ligand>
</feature>
<dbReference type="STRING" id="980561.A1359_19175"/>
<dbReference type="RefSeq" id="WP_066976347.1">
    <property type="nucleotide sequence ID" value="NZ_LUUI01000008.1"/>
</dbReference>
<comment type="caution">
    <text evidence="6">The sequence shown here is derived from an EMBL/GenBank/DDBJ whole genome shotgun (WGS) entry which is preliminary data.</text>
</comment>
<dbReference type="PANTHER" id="PTHR13903:SF8">
    <property type="entry name" value="PIRIN"/>
    <property type="match status" value="1"/>
</dbReference>
<dbReference type="InterPro" id="IPR012093">
    <property type="entry name" value="Pirin"/>
</dbReference>
<dbReference type="Proteomes" id="UP000078476">
    <property type="component" value="Unassembled WGS sequence"/>
</dbReference>
<dbReference type="PANTHER" id="PTHR13903">
    <property type="entry name" value="PIRIN-RELATED"/>
    <property type="match status" value="1"/>
</dbReference>
<dbReference type="Pfam" id="PF02678">
    <property type="entry name" value="Pirin"/>
    <property type="match status" value="1"/>
</dbReference>
<dbReference type="InterPro" id="IPR011051">
    <property type="entry name" value="RmlC_Cupin_sf"/>
</dbReference>
<keyword evidence="2" id="KW-0479">Metal-binding</keyword>
<dbReference type="SUPFAM" id="SSF51182">
    <property type="entry name" value="RmlC-like cupins"/>
    <property type="match status" value="1"/>
</dbReference>
<dbReference type="InterPro" id="IPR003829">
    <property type="entry name" value="Pirin_N_dom"/>
</dbReference>
<evidence type="ECO:0000313" key="7">
    <source>
        <dbReference type="Proteomes" id="UP000078476"/>
    </source>
</evidence>
<dbReference type="EMBL" id="LUUI01000008">
    <property type="protein sequence ID" value="OAI21547.1"/>
    <property type="molecule type" value="Genomic_DNA"/>
</dbReference>
<accession>A0A177NU27</accession>
<evidence type="ECO:0000256" key="1">
    <source>
        <dbReference type="ARBA" id="ARBA00008416"/>
    </source>
</evidence>
<evidence type="ECO:0000259" key="5">
    <source>
        <dbReference type="Pfam" id="PF05726"/>
    </source>
</evidence>
<keyword evidence="2" id="KW-0408">Iron</keyword>
<keyword evidence="7" id="KW-1185">Reference proteome</keyword>
<feature type="binding site" evidence="2">
    <location>
        <position position="72"/>
    </location>
    <ligand>
        <name>Fe cation</name>
        <dbReference type="ChEBI" id="CHEBI:24875"/>
    </ligand>
</feature>
<evidence type="ECO:0000259" key="4">
    <source>
        <dbReference type="Pfam" id="PF02678"/>
    </source>
</evidence>
<evidence type="ECO:0000313" key="6">
    <source>
        <dbReference type="EMBL" id="OAI21547.1"/>
    </source>
</evidence>
<proteinExistence type="inferred from homology"/>
<evidence type="ECO:0008006" key="8">
    <source>
        <dbReference type="Google" id="ProtNLM"/>
    </source>
</evidence>
<dbReference type="Gene3D" id="2.60.120.10">
    <property type="entry name" value="Jelly Rolls"/>
    <property type="match status" value="2"/>
</dbReference>
<feature type="domain" description="Pirin C-terminal" evidence="5">
    <location>
        <begin position="187"/>
        <end position="289"/>
    </location>
</feature>
<feature type="binding site" evidence="2">
    <location>
        <position position="116"/>
    </location>
    <ligand>
        <name>Fe cation</name>
        <dbReference type="ChEBI" id="CHEBI:24875"/>
    </ligand>
</feature>
<dbReference type="CDD" id="cd02247">
    <property type="entry name" value="cupin_pirin_C"/>
    <property type="match status" value="1"/>
</dbReference>
<dbReference type="AlphaFoldDB" id="A0A177NU27"/>
<gene>
    <name evidence="6" type="ORF">A1359_19175</name>
</gene>
<protein>
    <recommendedName>
        <fullName evidence="8">Quercetin 2,3-dioxygenase</fullName>
    </recommendedName>
</protein>
<dbReference type="CDD" id="cd02909">
    <property type="entry name" value="cupin_pirin_N"/>
    <property type="match status" value="1"/>
</dbReference>
<name>A0A177NU27_9GAMM</name>
<dbReference type="InterPro" id="IPR008778">
    <property type="entry name" value="Pirin_C_dom"/>
</dbReference>
<feature type="domain" description="Pirin N-terminal" evidence="4">
    <location>
        <begin position="35"/>
        <end position="132"/>
    </location>
</feature>
<feature type="binding site" evidence="2">
    <location>
        <position position="70"/>
    </location>
    <ligand>
        <name>Fe cation</name>
        <dbReference type="ChEBI" id="CHEBI:24875"/>
    </ligand>
</feature>
<dbReference type="GO" id="GO:0046872">
    <property type="term" value="F:metal ion binding"/>
    <property type="evidence" value="ECO:0007669"/>
    <property type="project" value="UniProtKB-KW"/>
</dbReference>
<dbReference type="Pfam" id="PF05726">
    <property type="entry name" value="Pirin_C"/>
    <property type="match status" value="1"/>
</dbReference>
<comment type="cofactor">
    <cofactor evidence="2">
        <name>Fe cation</name>
        <dbReference type="ChEBI" id="CHEBI:24875"/>
    </cofactor>
    <text evidence="2">Binds 1 Fe cation per subunit.</text>
</comment>
<reference evidence="6 7" key="1">
    <citation type="submission" date="2016-03" db="EMBL/GenBank/DDBJ databases">
        <authorList>
            <person name="Ploux O."/>
        </authorList>
    </citation>
    <scope>NUCLEOTIDE SEQUENCE [LARGE SCALE GENOMIC DNA]</scope>
    <source>
        <strain evidence="6 7">R-45370</strain>
    </source>
</reference>
<evidence type="ECO:0000256" key="2">
    <source>
        <dbReference type="PIRSR" id="PIRSR006232-1"/>
    </source>
</evidence>
<sequence length="291" mass="31439">MKTHIQFGDTVHQSRNLEQVVAGQSTSDGAGVKLTRLLDQSLQKRLDPFLMLDAFGSDKPQDYIAGFPDHPHRGFETLTYLLAGRMRHHDNAGHAGIIETGGIQWMTAGRGIVHSEMPEQKDGLLQGFQLWINLPAASKMQAPSYRDVQANDLPTITLADGVNLKIIAGSSQGIEGAIQAPVTEPLVLDITIPAGGVFNQIIPAEFQAFLVVYDGEIVIGDRQVSAMKLAVLGNTIDSDGVSIAATADSRLLLVAGKPLREPIVQRGPFVMNTQDEIAQAFEDYQAGRFTA</sequence>
<organism evidence="6 7">
    <name type="scientific">Methylomonas lenta</name>
    <dbReference type="NCBI Taxonomy" id="980561"/>
    <lineage>
        <taxon>Bacteria</taxon>
        <taxon>Pseudomonadati</taxon>
        <taxon>Pseudomonadota</taxon>
        <taxon>Gammaproteobacteria</taxon>
        <taxon>Methylococcales</taxon>
        <taxon>Methylococcaceae</taxon>
        <taxon>Methylomonas</taxon>
    </lineage>
</organism>
<comment type="similarity">
    <text evidence="1 3">Belongs to the pirin family.</text>
</comment>
<dbReference type="InterPro" id="IPR014710">
    <property type="entry name" value="RmlC-like_jellyroll"/>
</dbReference>
<dbReference type="PIRSF" id="PIRSF006232">
    <property type="entry name" value="Pirin"/>
    <property type="match status" value="1"/>
</dbReference>